<dbReference type="KEGG" id="cbei:LF65_02101"/>
<evidence type="ECO:0000256" key="1">
    <source>
        <dbReference type="SAM" id="Phobius"/>
    </source>
</evidence>
<protein>
    <submittedName>
        <fullName evidence="2">Uncharacterized protein</fullName>
    </submittedName>
</protein>
<proteinExistence type="predicted"/>
<gene>
    <name evidence="2" type="ORF">LF65_02101</name>
</gene>
<feature type="transmembrane region" description="Helical" evidence="1">
    <location>
        <begin position="63"/>
        <end position="83"/>
    </location>
</feature>
<organism evidence="2 3">
    <name type="scientific">Clostridium beijerinckii</name>
    <name type="common">Clostridium MP</name>
    <dbReference type="NCBI Taxonomy" id="1520"/>
    <lineage>
        <taxon>Bacteria</taxon>
        <taxon>Bacillati</taxon>
        <taxon>Bacillota</taxon>
        <taxon>Clostridia</taxon>
        <taxon>Eubacteriales</taxon>
        <taxon>Clostridiaceae</taxon>
        <taxon>Clostridium</taxon>
    </lineage>
</organism>
<feature type="transmembrane region" description="Helical" evidence="1">
    <location>
        <begin position="89"/>
        <end position="109"/>
    </location>
</feature>
<accession>A0A0B5QPD5</accession>
<dbReference type="RefSeq" id="WP_017209579.1">
    <property type="nucleotide sequence ID" value="NZ_CP010086.2"/>
</dbReference>
<feature type="transmembrane region" description="Helical" evidence="1">
    <location>
        <begin position="38"/>
        <end position="56"/>
    </location>
</feature>
<name>A0A0B5QPD5_CLOBE</name>
<keyword evidence="1" id="KW-0812">Transmembrane</keyword>
<dbReference type="STRING" id="1520.LF65_02101"/>
<reference evidence="3" key="1">
    <citation type="submission" date="2014-12" db="EMBL/GenBank/DDBJ databases">
        <title>Genome sequence of Clostridium beijerinckii strain 59B.</title>
        <authorList>
            <person name="Little G.T."/>
            <person name="Minton N.P."/>
        </authorList>
    </citation>
    <scope>NUCLEOTIDE SEQUENCE [LARGE SCALE GENOMIC DNA]</scope>
    <source>
        <strain evidence="3">59B</strain>
    </source>
</reference>
<evidence type="ECO:0000313" key="3">
    <source>
        <dbReference type="Proteomes" id="UP000031866"/>
    </source>
</evidence>
<feature type="transmembrane region" description="Helical" evidence="1">
    <location>
        <begin position="12"/>
        <end position="32"/>
    </location>
</feature>
<dbReference type="OrthoDB" id="1933408at2"/>
<keyword evidence="1" id="KW-0472">Membrane</keyword>
<dbReference type="Proteomes" id="UP000031866">
    <property type="component" value="Chromosome"/>
</dbReference>
<dbReference type="AlphaFoldDB" id="A0A0B5QPD5"/>
<sequence length="119" mass="13132">MKSVEKGKKLFLSMVIAILAVSIVTTAFSYFMQGNIGIISGLTRTVVEAILLYFIFKGKAWAKIIMIILLIIVILAAVAAIMISPNIMITILMIVYIFSVYIIGISPSVKEYLKSINNK</sequence>
<evidence type="ECO:0000313" key="2">
    <source>
        <dbReference type="EMBL" id="AJG98693.1"/>
    </source>
</evidence>
<keyword evidence="1" id="KW-1133">Transmembrane helix</keyword>
<dbReference type="EMBL" id="CP010086">
    <property type="protein sequence ID" value="AJG98693.1"/>
    <property type="molecule type" value="Genomic_DNA"/>
</dbReference>